<dbReference type="PATRIC" id="fig|50340.43.peg.261"/>
<gene>
    <name evidence="5" type="ORF">PF66_00258</name>
</gene>
<keyword evidence="6" id="KW-1185">Reference proteome</keyword>
<dbReference type="Proteomes" id="UP000037931">
    <property type="component" value="Unassembled WGS sequence"/>
</dbReference>
<accession>A0A0M9GK75</accession>
<evidence type="ECO:0000256" key="3">
    <source>
        <dbReference type="SAM" id="SignalP"/>
    </source>
</evidence>
<feature type="signal peptide" evidence="3">
    <location>
        <begin position="1"/>
        <end position="18"/>
    </location>
</feature>
<feature type="chain" id="PRO_5005836615" description="NodB homology domain-containing protein" evidence="3">
    <location>
        <begin position="19"/>
        <end position="374"/>
    </location>
</feature>
<dbReference type="InterPro" id="IPR011330">
    <property type="entry name" value="Glyco_hydro/deAcase_b/a-brl"/>
</dbReference>
<dbReference type="OrthoDB" id="9816280at2"/>
<dbReference type="InterPro" id="IPR050248">
    <property type="entry name" value="Polysacc_deacetylase_ArnD"/>
</dbReference>
<comment type="caution">
    <text evidence="5">The sequence shown here is derived from an EMBL/GenBank/DDBJ whole genome shotgun (WGS) entry which is preliminary data.</text>
</comment>
<name>A0A0M9GK75_9PSED</name>
<dbReference type="RefSeq" id="WP_054061708.1">
    <property type="nucleotide sequence ID" value="NZ_JSYZ01000001.1"/>
</dbReference>
<reference evidence="5 6" key="1">
    <citation type="journal article" date="2015" name="PLoS ONE">
        <title>Rice-Infecting Pseudomonas Genomes Are Highly Accessorized and Harbor Multiple Putative Virulence Mechanisms to Cause Sheath Brown Rot.</title>
        <authorList>
            <person name="Quibod I.L."/>
            <person name="Grande G."/>
            <person name="Oreiro E.G."/>
            <person name="Borja F.N."/>
            <person name="Dossa G.S."/>
            <person name="Mauleon R."/>
            <person name="Cruz C.V."/>
            <person name="Oliva R."/>
        </authorList>
    </citation>
    <scope>NUCLEOTIDE SEQUENCE [LARGE SCALE GENOMIC DNA]</scope>
    <source>
        <strain evidence="5 6">IRRI 6609</strain>
    </source>
</reference>
<evidence type="ECO:0000256" key="1">
    <source>
        <dbReference type="ARBA" id="ARBA00022723"/>
    </source>
</evidence>
<dbReference type="PANTHER" id="PTHR10587:SF133">
    <property type="entry name" value="CHITIN DEACETYLASE 1-RELATED"/>
    <property type="match status" value="1"/>
</dbReference>
<evidence type="ECO:0000256" key="2">
    <source>
        <dbReference type="ARBA" id="ARBA00022801"/>
    </source>
</evidence>
<dbReference type="Pfam" id="PF01522">
    <property type="entry name" value="Polysacc_deac_1"/>
    <property type="match status" value="1"/>
</dbReference>
<dbReference type="InterPro" id="IPR002509">
    <property type="entry name" value="NODB_dom"/>
</dbReference>
<keyword evidence="2" id="KW-0378">Hydrolase</keyword>
<dbReference type="EMBL" id="JSYZ01000001">
    <property type="protein sequence ID" value="KPA93329.1"/>
    <property type="molecule type" value="Genomic_DNA"/>
</dbReference>
<organism evidence="5 6">
    <name type="scientific">Pseudomonas asplenii</name>
    <dbReference type="NCBI Taxonomy" id="53407"/>
    <lineage>
        <taxon>Bacteria</taxon>
        <taxon>Pseudomonadati</taxon>
        <taxon>Pseudomonadota</taxon>
        <taxon>Gammaproteobacteria</taxon>
        <taxon>Pseudomonadales</taxon>
        <taxon>Pseudomonadaceae</taxon>
        <taxon>Pseudomonas</taxon>
    </lineage>
</organism>
<feature type="domain" description="NodB homology" evidence="4">
    <location>
        <begin position="179"/>
        <end position="305"/>
    </location>
</feature>
<dbReference type="PANTHER" id="PTHR10587">
    <property type="entry name" value="GLYCOSYL TRANSFERASE-RELATED"/>
    <property type="match status" value="1"/>
</dbReference>
<evidence type="ECO:0000313" key="6">
    <source>
        <dbReference type="Proteomes" id="UP000037931"/>
    </source>
</evidence>
<dbReference type="SUPFAM" id="SSF88713">
    <property type="entry name" value="Glycoside hydrolase/deacetylase"/>
    <property type="match status" value="1"/>
</dbReference>
<protein>
    <recommendedName>
        <fullName evidence="4">NodB homology domain-containing protein</fullName>
    </recommendedName>
</protein>
<dbReference type="GO" id="GO:0016020">
    <property type="term" value="C:membrane"/>
    <property type="evidence" value="ECO:0007669"/>
    <property type="project" value="TreeGrafter"/>
</dbReference>
<dbReference type="GO" id="GO:0016810">
    <property type="term" value="F:hydrolase activity, acting on carbon-nitrogen (but not peptide) bonds"/>
    <property type="evidence" value="ECO:0007669"/>
    <property type="project" value="InterPro"/>
</dbReference>
<dbReference type="GO" id="GO:0005975">
    <property type="term" value="P:carbohydrate metabolic process"/>
    <property type="evidence" value="ECO:0007669"/>
    <property type="project" value="InterPro"/>
</dbReference>
<sequence length="374" mass="42322" precursor="true">MRFLLLCSALLACLGAAAAPNDVATLDRSTWPEALSSPALFDVASRAEILTFAHALLVSEMTDEPALRQRLGLRQINMASINRVRARLWSRLLQNYNFAQQSCEQDASFCYYVEDMDSLREQAGKFRVPEDSFYIRWAEPSRAFHERYLDELLRMAALFPQTSSEIALFGEPERNGEDFHDRLFLLSFDGGPGPVAGNTDKLTGYLRRQKMNGLFLVLGGALQARVDKSSIMAVRELYKQQCVGIEGWQYRSHSHWQDWQDSVQRSAALAQSVLPENYLPLFRPPYGQRQADSGAFFRKQGLQVVLWDIDSADGSGKLSAEQSAQRVMTLMLLWRRGVIVFHDAQDKALGALPWLLRQTAESGLGWRDCNDAFR</sequence>
<dbReference type="CDD" id="cd10917">
    <property type="entry name" value="CE4_NodB_like_6s_7s"/>
    <property type="match status" value="1"/>
</dbReference>
<keyword evidence="3" id="KW-0732">Signal</keyword>
<dbReference type="AlphaFoldDB" id="A0A0M9GK75"/>
<dbReference type="Gene3D" id="3.20.20.370">
    <property type="entry name" value="Glycoside hydrolase/deacetylase"/>
    <property type="match status" value="1"/>
</dbReference>
<proteinExistence type="predicted"/>
<keyword evidence="1" id="KW-0479">Metal-binding</keyword>
<dbReference type="GO" id="GO:0046872">
    <property type="term" value="F:metal ion binding"/>
    <property type="evidence" value="ECO:0007669"/>
    <property type="project" value="UniProtKB-KW"/>
</dbReference>
<evidence type="ECO:0000259" key="4">
    <source>
        <dbReference type="Pfam" id="PF01522"/>
    </source>
</evidence>
<dbReference type="STRING" id="50340.PF66_00258"/>
<evidence type="ECO:0000313" key="5">
    <source>
        <dbReference type="EMBL" id="KPA93329.1"/>
    </source>
</evidence>